<dbReference type="PANTHER" id="PTHR43791">
    <property type="entry name" value="PERMEASE-RELATED"/>
    <property type="match status" value="1"/>
</dbReference>
<evidence type="ECO:0000256" key="2">
    <source>
        <dbReference type="ARBA" id="ARBA00022448"/>
    </source>
</evidence>
<name>A0ABR1I212_9HYPO</name>
<evidence type="ECO:0000256" key="1">
    <source>
        <dbReference type="ARBA" id="ARBA00004141"/>
    </source>
</evidence>
<feature type="transmembrane region" description="Helical" evidence="6">
    <location>
        <begin position="168"/>
        <end position="185"/>
    </location>
</feature>
<dbReference type="InterPro" id="IPR036259">
    <property type="entry name" value="MFS_trans_sf"/>
</dbReference>
<keyword evidence="4 6" id="KW-1133">Transmembrane helix</keyword>
<dbReference type="SUPFAM" id="SSF103473">
    <property type="entry name" value="MFS general substrate transporter"/>
    <property type="match status" value="1"/>
</dbReference>
<organism evidence="7 8">
    <name type="scientific">Neonectria magnoliae</name>
    <dbReference type="NCBI Taxonomy" id="2732573"/>
    <lineage>
        <taxon>Eukaryota</taxon>
        <taxon>Fungi</taxon>
        <taxon>Dikarya</taxon>
        <taxon>Ascomycota</taxon>
        <taxon>Pezizomycotina</taxon>
        <taxon>Sordariomycetes</taxon>
        <taxon>Hypocreomycetidae</taxon>
        <taxon>Hypocreales</taxon>
        <taxon>Nectriaceae</taxon>
        <taxon>Neonectria</taxon>
    </lineage>
</organism>
<accession>A0ABR1I212</accession>
<keyword evidence="5 6" id="KW-0472">Membrane</keyword>
<comment type="subcellular location">
    <subcellularLocation>
        <location evidence="1">Membrane</location>
        <topology evidence="1">Multi-pass membrane protein</topology>
    </subcellularLocation>
</comment>
<dbReference type="PANTHER" id="PTHR43791:SF97">
    <property type="entry name" value="ALLANTOATE TRANSPORTER, PUTATIVE (AFU_ORTHOLOGUE AFUA_1G14700)-RELATED"/>
    <property type="match status" value="1"/>
</dbReference>
<proteinExistence type="predicted"/>
<reference evidence="7 8" key="1">
    <citation type="journal article" date="2025" name="Microbiol. Resour. Announc.">
        <title>Draft genome sequences for Neonectria magnoliae and Neonectria punicea, canker pathogens of Liriodendron tulipifera and Acer saccharum in West Virginia.</title>
        <authorList>
            <person name="Petronek H.M."/>
            <person name="Kasson M.T."/>
            <person name="Metheny A.M."/>
            <person name="Stauder C.M."/>
            <person name="Lovett B."/>
            <person name="Lynch S.C."/>
            <person name="Garnas J.R."/>
            <person name="Kasson L.R."/>
            <person name="Stajich J.E."/>
        </authorList>
    </citation>
    <scope>NUCLEOTIDE SEQUENCE [LARGE SCALE GENOMIC DNA]</scope>
    <source>
        <strain evidence="7 8">NRRL 64651</strain>
    </source>
</reference>
<evidence type="ECO:0000313" key="8">
    <source>
        <dbReference type="Proteomes" id="UP001498421"/>
    </source>
</evidence>
<keyword evidence="8" id="KW-1185">Reference proteome</keyword>
<keyword evidence="3 6" id="KW-0812">Transmembrane</keyword>
<evidence type="ECO:0000256" key="5">
    <source>
        <dbReference type="ARBA" id="ARBA00023136"/>
    </source>
</evidence>
<evidence type="ECO:0000313" key="7">
    <source>
        <dbReference type="EMBL" id="KAK7427386.1"/>
    </source>
</evidence>
<feature type="transmembrane region" description="Helical" evidence="6">
    <location>
        <begin position="102"/>
        <end position="122"/>
    </location>
</feature>
<evidence type="ECO:0000256" key="3">
    <source>
        <dbReference type="ARBA" id="ARBA00022692"/>
    </source>
</evidence>
<evidence type="ECO:0000256" key="4">
    <source>
        <dbReference type="ARBA" id="ARBA00022989"/>
    </source>
</evidence>
<dbReference type="Gene3D" id="1.20.1250.20">
    <property type="entry name" value="MFS general substrate transporter like domains"/>
    <property type="match status" value="1"/>
</dbReference>
<keyword evidence="2" id="KW-0813">Transport</keyword>
<dbReference type="EMBL" id="JAZAVK010000054">
    <property type="protein sequence ID" value="KAK7427386.1"/>
    <property type="molecule type" value="Genomic_DNA"/>
</dbReference>
<evidence type="ECO:0000256" key="6">
    <source>
        <dbReference type="SAM" id="Phobius"/>
    </source>
</evidence>
<comment type="caution">
    <text evidence="7">The sequence shown here is derived from an EMBL/GenBank/DDBJ whole genome shotgun (WGS) entry which is preliminary data.</text>
</comment>
<protein>
    <submittedName>
        <fullName evidence="7">Uncharacterized protein</fullName>
    </submittedName>
</protein>
<dbReference type="Proteomes" id="UP001498421">
    <property type="component" value="Unassembled WGS sequence"/>
</dbReference>
<gene>
    <name evidence="7" type="ORF">QQZ08_006155</name>
</gene>
<feature type="transmembrane region" description="Helical" evidence="6">
    <location>
        <begin position="134"/>
        <end position="156"/>
    </location>
</feature>
<sequence length="186" mass="20836">MRAKFLNEKQKSMVVSRVKDNGTGIENRHLKVKQFMEAMLDLKTWLLFLFAMTSNSPNGLIIKGTGFSTLQTTLHQMPSGAVQLVVCPLACYFAMRCANCRILIILLTLVPFLVGILGLRLISEDNPYGRLACLWISFSYTAIWTLSMSVATANAAGHTKKITTNSMFLIRYCLGNFVGSFFFKME</sequence>